<proteinExistence type="predicted"/>
<accession>A0AAD4N0K7</accession>
<dbReference type="GO" id="GO:0004675">
    <property type="term" value="F:transmembrane receptor protein serine/threonine kinase activity"/>
    <property type="evidence" value="ECO:0007669"/>
    <property type="project" value="InterPro"/>
</dbReference>
<dbReference type="Gene3D" id="2.10.60.10">
    <property type="entry name" value="CD59"/>
    <property type="match status" value="1"/>
</dbReference>
<evidence type="ECO:0000313" key="7">
    <source>
        <dbReference type="Proteomes" id="UP001201812"/>
    </source>
</evidence>
<dbReference type="Proteomes" id="UP001201812">
    <property type="component" value="Unassembled WGS sequence"/>
</dbReference>
<dbReference type="AlphaFoldDB" id="A0AAD4N0K7"/>
<dbReference type="InterPro" id="IPR000472">
    <property type="entry name" value="Activin_recp"/>
</dbReference>
<evidence type="ECO:0000313" key="6">
    <source>
        <dbReference type="EMBL" id="KAI1712422.1"/>
    </source>
</evidence>
<dbReference type="EMBL" id="JAKKPZ010000018">
    <property type="protein sequence ID" value="KAI1712422.1"/>
    <property type="molecule type" value="Genomic_DNA"/>
</dbReference>
<keyword evidence="6" id="KW-0675">Receptor</keyword>
<keyword evidence="4" id="KW-0812">Transmembrane</keyword>
<dbReference type="PANTHER" id="PTHR21749">
    <property type="entry name" value="PRION-LIKE- Q/N-RICH -DOMAIN-BEARING PROTEIN PROTEIN 24"/>
    <property type="match status" value="1"/>
</dbReference>
<gene>
    <name evidence="6" type="ORF">DdX_09507</name>
</gene>
<evidence type="ECO:0000256" key="4">
    <source>
        <dbReference type="SAM" id="Phobius"/>
    </source>
</evidence>
<name>A0AAD4N0K7_9BILA</name>
<protein>
    <submittedName>
        <fullName evidence="6">Activin types I and II receptor domain-containing protein</fullName>
    </submittedName>
</protein>
<evidence type="ECO:0000256" key="1">
    <source>
        <dbReference type="ARBA" id="ARBA00004370"/>
    </source>
</evidence>
<feature type="domain" description="Activin types I and II receptor" evidence="5">
    <location>
        <begin position="28"/>
        <end position="108"/>
    </location>
</feature>
<dbReference type="InterPro" id="IPR045860">
    <property type="entry name" value="Snake_toxin-like_sf"/>
</dbReference>
<keyword evidence="7" id="KW-1185">Reference proteome</keyword>
<reference evidence="6" key="1">
    <citation type="submission" date="2022-01" db="EMBL/GenBank/DDBJ databases">
        <title>Genome Sequence Resource for Two Populations of Ditylenchus destructor, the Migratory Endoparasitic Phytonematode.</title>
        <authorList>
            <person name="Zhang H."/>
            <person name="Lin R."/>
            <person name="Xie B."/>
        </authorList>
    </citation>
    <scope>NUCLEOTIDE SEQUENCE</scope>
    <source>
        <strain evidence="6">BazhouSP</strain>
    </source>
</reference>
<evidence type="ECO:0000259" key="5">
    <source>
        <dbReference type="Pfam" id="PF01064"/>
    </source>
</evidence>
<dbReference type="Pfam" id="PF01064">
    <property type="entry name" value="Activin_recp"/>
    <property type="match status" value="1"/>
</dbReference>
<evidence type="ECO:0000256" key="3">
    <source>
        <dbReference type="ARBA" id="ARBA00023136"/>
    </source>
</evidence>
<comment type="caution">
    <text evidence="6">The sequence shown here is derived from an EMBL/GenBank/DDBJ whole genome shotgun (WGS) entry which is preliminary data.</text>
</comment>
<feature type="transmembrane region" description="Helical" evidence="4">
    <location>
        <begin position="6"/>
        <end position="27"/>
    </location>
</feature>
<organism evidence="6 7">
    <name type="scientific">Ditylenchus destructor</name>
    <dbReference type="NCBI Taxonomy" id="166010"/>
    <lineage>
        <taxon>Eukaryota</taxon>
        <taxon>Metazoa</taxon>
        <taxon>Ecdysozoa</taxon>
        <taxon>Nematoda</taxon>
        <taxon>Chromadorea</taxon>
        <taxon>Rhabditida</taxon>
        <taxon>Tylenchina</taxon>
        <taxon>Tylenchomorpha</taxon>
        <taxon>Sphaerularioidea</taxon>
        <taxon>Anguinidae</taxon>
        <taxon>Anguininae</taxon>
        <taxon>Ditylenchus</taxon>
    </lineage>
</organism>
<keyword evidence="2" id="KW-0732">Signal</keyword>
<dbReference type="PANTHER" id="PTHR21749:SF6">
    <property type="entry name" value="ACTIVIN_RECP DOMAIN-CONTAINING PROTEIN"/>
    <property type="match status" value="1"/>
</dbReference>
<sequence length="131" mass="13798">MLRHNLSAFIVFCAILGSAIFIAVSGLECYTGHSVIRGQSVGTATEVCKKDTDQCYKASAEASPVAKLKIAGCSTIRCMASPNKCSTQSFAGQQLELCCCSTDLCNAKQNKTLAGGLMDQFRKGLGSFGGR</sequence>
<evidence type="ECO:0000256" key="2">
    <source>
        <dbReference type="ARBA" id="ARBA00022729"/>
    </source>
</evidence>
<comment type="subcellular location">
    <subcellularLocation>
        <location evidence="1">Membrane</location>
    </subcellularLocation>
</comment>
<keyword evidence="4" id="KW-1133">Transmembrane helix</keyword>
<dbReference type="GO" id="GO:0016020">
    <property type="term" value="C:membrane"/>
    <property type="evidence" value="ECO:0007669"/>
    <property type="project" value="UniProtKB-SubCell"/>
</dbReference>
<dbReference type="SUPFAM" id="SSF57302">
    <property type="entry name" value="Snake toxin-like"/>
    <property type="match status" value="1"/>
</dbReference>
<keyword evidence="3 4" id="KW-0472">Membrane</keyword>